<dbReference type="AlphaFoldDB" id="A0A5J9UUK7"/>
<sequence length="328" mass="34783">MDQTRTSGITELPAAAAGSEPAKRSISGDAPAAASSTATSAWTPPRSPWSRSAATSTAGPASTSGCAPTPPRTPGARRRGGSAAPCARSRCRRTHSCRSTAAAAAAPGPRSRHRAAWPASRAGRPCDTALPLQKLDENASLAERRAALETQTFPLLNSKGRTPLSGMRGVEAREELQLLDLFPMVHHDEQEGEVVVHQEEQETEPDKAAAVQEVGANVPVEAPAMAAPAPARADKMRPVLVDKARFSCSLCSGFLKRPIYQCAAGHMVCCSCRFKFRGNGCRRCGDRGVASVYTICPGLGYFFGGLQAWLIIWRTSSFSFAIFPSSFL</sequence>
<name>A0A5J9UUK7_9POAL</name>
<protein>
    <submittedName>
        <fullName evidence="2">Uncharacterized protein</fullName>
    </submittedName>
</protein>
<dbReference type="InterPro" id="IPR044286">
    <property type="entry name" value="SINL_plant"/>
</dbReference>
<dbReference type="Proteomes" id="UP000324897">
    <property type="component" value="Chromosome 2"/>
</dbReference>
<gene>
    <name evidence="2" type="ORF">EJB05_29548</name>
</gene>
<keyword evidence="3" id="KW-1185">Reference proteome</keyword>
<dbReference type="PANTHER" id="PTHR46632:SF18">
    <property type="entry name" value="OS01G0122200 PROTEIN"/>
    <property type="match status" value="1"/>
</dbReference>
<feature type="compositionally biased region" description="Low complexity" evidence="1">
    <location>
        <begin position="97"/>
        <end position="109"/>
    </location>
</feature>
<dbReference type="EMBL" id="RWGY01000013">
    <property type="protein sequence ID" value="TVU26971.1"/>
    <property type="molecule type" value="Genomic_DNA"/>
</dbReference>
<feature type="compositionally biased region" description="Low complexity" evidence="1">
    <location>
        <begin position="30"/>
        <end position="67"/>
    </location>
</feature>
<feature type="non-terminal residue" evidence="2">
    <location>
        <position position="1"/>
    </location>
</feature>
<proteinExistence type="predicted"/>
<comment type="caution">
    <text evidence="2">The sequence shown here is derived from an EMBL/GenBank/DDBJ whole genome shotgun (WGS) entry which is preliminary data.</text>
</comment>
<evidence type="ECO:0000313" key="3">
    <source>
        <dbReference type="Proteomes" id="UP000324897"/>
    </source>
</evidence>
<feature type="region of interest" description="Disordered" evidence="1">
    <location>
        <begin position="1"/>
        <end position="123"/>
    </location>
</feature>
<organism evidence="2 3">
    <name type="scientific">Eragrostis curvula</name>
    <name type="common">weeping love grass</name>
    <dbReference type="NCBI Taxonomy" id="38414"/>
    <lineage>
        <taxon>Eukaryota</taxon>
        <taxon>Viridiplantae</taxon>
        <taxon>Streptophyta</taxon>
        <taxon>Embryophyta</taxon>
        <taxon>Tracheophyta</taxon>
        <taxon>Spermatophyta</taxon>
        <taxon>Magnoliopsida</taxon>
        <taxon>Liliopsida</taxon>
        <taxon>Poales</taxon>
        <taxon>Poaceae</taxon>
        <taxon>PACMAD clade</taxon>
        <taxon>Chloridoideae</taxon>
        <taxon>Eragrostideae</taxon>
        <taxon>Eragrostidinae</taxon>
        <taxon>Eragrostis</taxon>
    </lineage>
</organism>
<reference evidence="2 3" key="1">
    <citation type="journal article" date="2019" name="Sci. Rep.">
        <title>A high-quality genome of Eragrostis curvula grass provides insights into Poaceae evolution and supports new strategies to enhance forage quality.</title>
        <authorList>
            <person name="Carballo J."/>
            <person name="Santos B.A.C.M."/>
            <person name="Zappacosta D."/>
            <person name="Garbus I."/>
            <person name="Selva J.P."/>
            <person name="Gallo C.A."/>
            <person name="Diaz A."/>
            <person name="Albertini E."/>
            <person name="Caccamo M."/>
            <person name="Echenique V."/>
        </authorList>
    </citation>
    <scope>NUCLEOTIDE SEQUENCE [LARGE SCALE GENOMIC DNA]</scope>
    <source>
        <strain evidence="3">cv. Victoria</strain>
        <tissue evidence="2">Leaf</tissue>
    </source>
</reference>
<dbReference type="PANTHER" id="PTHR46632">
    <property type="entry name" value="E3 UBIQUITIN-PROTEIN LIGASE SINA-LIKE 4"/>
    <property type="match status" value="1"/>
</dbReference>
<accession>A0A5J9UUK7</accession>
<dbReference type="Gramene" id="TVU26971">
    <property type="protein sequence ID" value="TVU26971"/>
    <property type="gene ID" value="EJB05_29548"/>
</dbReference>
<evidence type="ECO:0000313" key="2">
    <source>
        <dbReference type="EMBL" id="TVU26971.1"/>
    </source>
</evidence>
<evidence type="ECO:0000256" key="1">
    <source>
        <dbReference type="SAM" id="MobiDB-lite"/>
    </source>
</evidence>